<comment type="caution">
    <text evidence="3">The sequence shown here is derived from an EMBL/GenBank/DDBJ whole genome shotgun (WGS) entry which is preliminary data.</text>
</comment>
<feature type="domain" description="PD-(D/E)XK nuclease-like" evidence="2">
    <location>
        <begin position="135"/>
        <end position="273"/>
    </location>
</feature>
<protein>
    <recommendedName>
        <fullName evidence="2">PD-(D/E)XK nuclease-like domain-containing protein</fullName>
    </recommendedName>
</protein>
<feature type="region of interest" description="Disordered" evidence="1">
    <location>
        <begin position="83"/>
        <end position="102"/>
    </location>
</feature>
<evidence type="ECO:0000313" key="3">
    <source>
        <dbReference type="EMBL" id="KAL1837874.1"/>
    </source>
</evidence>
<sequence>MPLGDSNPGNNPSMLDAEEPGKEVCFDTIKHCNRRGQLPEDILPLYADLLPILRYGTGIFPQEIRAKLSTLSSLELPPSVLVRGLRRPKPDPKTGGNRPGQDVTQAVQGEAFFDGLPLSVLFSGTAEGASVESRIENAEFYKLRAIVERAKECSKLIRGADAWKSKVDEPLLELAFSRHHKGVTLENATSARLIPSFVPSRVLNRPVPAEIARGRTVDFVVSPTISPDSKLGSAIHAKLVSLEQDTPGSSWAHPTLNPTDYPPLAWSPVAMAVGVGINPSDPTPFLPPPESRPPPIPWEEWCNRPSFWESYRKQLWAGAIRTTDVEQQLRLWVVAWHKRMEMLGIGGRQGPALPTLILINVQDHNWFLSFAVDRLDKIEILGGSELIGGTNTLVGVYKLVTVLRMLAGWIDTTFRSWVEKTFGPQATIALAQAAETALVQAEAEAGSGADADADAEAEADAEE</sequence>
<name>A0ABR3V7Y7_HUMIN</name>
<dbReference type="Proteomes" id="UP001583172">
    <property type="component" value="Unassembled WGS sequence"/>
</dbReference>
<dbReference type="Pfam" id="PF20516">
    <property type="entry name" value="PDDEXK_12"/>
    <property type="match status" value="2"/>
</dbReference>
<dbReference type="EMBL" id="JAZGSY010000256">
    <property type="protein sequence ID" value="KAL1837874.1"/>
    <property type="molecule type" value="Genomic_DNA"/>
</dbReference>
<reference evidence="3 4" key="1">
    <citation type="journal article" date="2024" name="Commun. Biol.">
        <title>Comparative genomic analysis of thermophilic fungi reveals convergent evolutionary adaptations and gene losses.</title>
        <authorList>
            <person name="Steindorff A.S."/>
            <person name="Aguilar-Pontes M.V."/>
            <person name="Robinson A.J."/>
            <person name="Andreopoulos B."/>
            <person name="LaButti K."/>
            <person name="Kuo A."/>
            <person name="Mondo S."/>
            <person name="Riley R."/>
            <person name="Otillar R."/>
            <person name="Haridas S."/>
            <person name="Lipzen A."/>
            <person name="Grimwood J."/>
            <person name="Schmutz J."/>
            <person name="Clum A."/>
            <person name="Reid I.D."/>
            <person name="Moisan M.C."/>
            <person name="Butler G."/>
            <person name="Nguyen T.T.M."/>
            <person name="Dewar K."/>
            <person name="Conant G."/>
            <person name="Drula E."/>
            <person name="Henrissat B."/>
            <person name="Hansel C."/>
            <person name="Singer S."/>
            <person name="Hutchinson M.I."/>
            <person name="de Vries R.P."/>
            <person name="Natvig D.O."/>
            <person name="Powell A.J."/>
            <person name="Tsang A."/>
            <person name="Grigoriev I.V."/>
        </authorList>
    </citation>
    <scope>NUCLEOTIDE SEQUENCE [LARGE SCALE GENOMIC DNA]</scope>
    <source>
        <strain evidence="3 4">CBS 620.91</strain>
    </source>
</reference>
<accession>A0ABR3V7Y7</accession>
<proteinExistence type="predicted"/>
<feature type="domain" description="PD-(D/E)XK nuclease-like" evidence="2">
    <location>
        <begin position="325"/>
        <end position="415"/>
    </location>
</feature>
<evidence type="ECO:0000259" key="2">
    <source>
        <dbReference type="Pfam" id="PF20516"/>
    </source>
</evidence>
<feature type="compositionally biased region" description="Acidic residues" evidence="1">
    <location>
        <begin position="451"/>
        <end position="463"/>
    </location>
</feature>
<evidence type="ECO:0000256" key="1">
    <source>
        <dbReference type="SAM" id="MobiDB-lite"/>
    </source>
</evidence>
<evidence type="ECO:0000313" key="4">
    <source>
        <dbReference type="Proteomes" id="UP001583172"/>
    </source>
</evidence>
<organism evidence="3 4">
    <name type="scientific">Humicola insolens</name>
    <name type="common">Soft-rot fungus</name>
    <dbReference type="NCBI Taxonomy" id="85995"/>
    <lineage>
        <taxon>Eukaryota</taxon>
        <taxon>Fungi</taxon>
        <taxon>Dikarya</taxon>
        <taxon>Ascomycota</taxon>
        <taxon>Pezizomycotina</taxon>
        <taxon>Sordariomycetes</taxon>
        <taxon>Sordariomycetidae</taxon>
        <taxon>Sordariales</taxon>
        <taxon>Chaetomiaceae</taxon>
        <taxon>Mycothermus</taxon>
    </lineage>
</organism>
<dbReference type="InterPro" id="IPR046797">
    <property type="entry name" value="PDDEXK_12"/>
</dbReference>
<keyword evidence="4" id="KW-1185">Reference proteome</keyword>
<gene>
    <name evidence="3" type="ORF">VTJ49DRAFT_3300</name>
</gene>
<feature type="region of interest" description="Disordered" evidence="1">
    <location>
        <begin position="442"/>
        <end position="463"/>
    </location>
</feature>